<dbReference type="InterPro" id="IPR011050">
    <property type="entry name" value="Pectin_lyase_fold/virulence"/>
</dbReference>
<reference evidence="1 2" key="1">
    <citation type="journal article" date="2015" name="Genome Biol. Evol.">
        <title>Comparative Genomics of a Bacterivorous Green Alga Reveals Evolutionary Causalities and Consequences of Phago-Mixotrophic Mode of Nutrition.</title>
        <authorList>
            <person name="Burns J.A."/>
            <person name="Paasch A."/>
            <person name="Narechania A."/>
            <person name="Kim E."/>
        </authorList>
    </citation>
    <scope>NUCLEOTIDE SEQUENCE [LARGE SCALE GENOMIC DNA]</scope>
    <source>
        <strain evidence="1 2">PLY_AMNH</strain>
    </source>
</reference>
<accession>A0AAE0EQ74</accession>
<keyword evidence="2" id="KW-1185">Reference proteome</keyword>
<dbReference type="EMBL" id="LGRX02034960">
    <property type="protein sequence ID" value="KAK3236586.1"/>
    <property type="molecule type" value="Genomic_DNA"/>
</dbReference>
<dbReference type="AlphaFoldDB" id="A0AAE0EQ74"/>
<protein>
    <submittedName>
        <fullName evidence="1">Uncharacterized protein</fullName>
    </submittedName>
</protein>
<feature type="non-terminal residue" evidence="1">
    <location>
        <position position="710"/>
    </location>
</feature>
<evidence type="ECO:0000313" key="1">
    <source>
        <dbReference type="EMBL" id="KAK3236586.1"/>
    </source>
</evidence>
<gene>
    <name evidence="1" type="ORF">CYMTET_53282</name>
</gene>
<comment type="caution">
    <text evidence="1">The sequence shown here is derived from an EMBL/GenBank/DDBJ whole genome shotgun (WGS) entry which is preliminary data.</text>
</comment>
<name>A0AAE0EQ74_9CHLO</name>
<evidence type="ECO:0000313" key="2">
    <source>
        <dbReference type="Proteomes" id="UP001190700"/>
    </source>
</evidence>
<dbReference type="SUPFAM" id="SSF51126">
    <property type="entry name" value="Pectin lyase-like"/>
    <property type="match status" value="1"/>
</dbReference>
<dbReference type="PANTHER" id="PTHR11319">
    <property type="entry name" value="G PROTEIN-COUPLED RECEPTOR-RELATED"/>
    <property type="match status" value="1"/>
</dbReference>
<organism evidence="1 2">
    <name type="scientific">Cymbomonas tetramitiformis</name>
    <dbReference type="NCBI Taxonomy" id="36881"/>
    <lineage>
        <taxon>Eukaryota</taxon>
        <taxon>Viridiplantae</taxon>
        <taxon>Chlorophyta</taxon>
        <taxon>Pyramimonadophyceae</taxon>
        <taxon>Pyramimonadales</taxon>
        <taxon>Pyramimonadaceae</taxon>
        <taxon>Cymbomonas</taxon>
    </lineage>
</organism>
<dbReference type="PANTHER" id="PTHR11319:SF35">
    <property type="entry name" value="OUTER MEMBRANE PROTEIN PMPC-RELATED"/>
    <property type="match status" value="1"/>
</dbReference>
<dbReference type="Proteomes" id="UP001190700">
    <property type="component" value="Unassembled WGS sequence"/>
</dbReference>
<proteinExistence type="predicted"/>
<sequence length="710" mass="75113">MVMSRSLPESVSGKVLVGLGWLPRLTDVWTGCKQNLCHGGRTLKGGVVYLRSSSVISLQGSTVEHNSAVEAGGFVSSEDEVTMVSTNISAFNTAFIKNDVTGNGGAFTGENLLIHLDSCFISGNMADSGGLAHIVSGELNLTSCLFQENKATGTGGVLSLESTILLAFNSTFTANMASGGGALFLHNPSNSHILACTFQDHVVNALTARGGALLVESTVSFSLEITGSMFVNNSVLTEGDSNLYYPIYAGAVGTYRNLDGCGGAISIIRTWDQDEDITSGSRPPVELTISISTFALNAAQINGGAASIVGNVASLIQGSIFQDNSLRESGVGYTHGGALFIADANATIQGSKFFNNSADKGGGVALAPTYAANSSQGHVQLQLTHFQNNIAAVTGPGLILGLPAEVVWMKDMIFDTNYALNSEVVFWEVEPVECDNCTYIAGYISCDDTVKSSPCMCYGPSGMEPVNERVSWDLGAASTMPLVHKGVWNTSVTTMASGAGMELIVALQDITGNSLCTYPSVIGLTIRNASSQECAPTFIGESLREFLGGRANFTDLQLIGQPPCAVEIDVSMTALDGVIQSIDSNVEELIEERTSTISARFTVHILDCEIGQSYSPVATRCLSCEEDFIKFDNSSSTCISCSSVEGKVKCLGQARYRVEDGYWLSPYVAKCPSLPTEDSVNCFFEHVYPCDAFDACNTSKTHDRSTSGLE</sequence>